<keyword evidence="3" id="KW-1185">Reference proteome</keyword>
<feature type="signal peptide" evidence="1">
    <location>
        <begin position="1"/>
        <end position="16"/>
    </location>
</feature>
<protein>
    <submittedName>
        <fullName evidence="2">Uncharacterized protein</fullName>
    </submittedName>
</protein>
<evidence type="ECO:0000256" key="1">
    <source>
        <dbReference type="SAM" id="SignalP"/>
    </source>
</evidence>
<sequence>MRIRLLLIIFSLLTFAAFTMGMTAVPTDTVFSCKGLKLGDDYQAMVKSFGTPWYNDDRLVYGRAVTYYIYHDKTQIGIAKKTGKIVDIRLVDKDYSINKNIRWGATPYKMQSVFGKAEREFVDGNSYFIYSLKTDAKKRLLLQLDSMEDYLIGIRFTSLPLTDDEADEAMYNDSDELDDNIINHNEIDTSAVKNNKKSASPLQINFKTQKSW</sequence>
<evidence type="ECO:0000313" key="2">
    <source>
        <dbReference type="EMBL" id="MBB5335016.1"/>
    </source>
</evidence>
<gene>
    <name evidence="2" type="ORF">HNR32_000116</name>
</gene>
<feature type="chain" id="PRO_5038667968" evidence="1">
    <location>
        <begin position="17"/>
        <end position="212"/>
    </location>
</feature>
<name>A0A840UD57_9FIRM</name>
<dbReference type="Proteomes" id="UP000559117">
    <property type="component" value="Unassembled WGS sequence"/>
</dbReference>
<organism evidence="2 3">
    <name type="scientific">Pectinatus brassicae</name>
    <dbReference type="NCBI Taxonomy" id="862415"/>
    <lineage>
        <taxon>Bacteria</taxon>
        <taxon>Bacillati</taxon>
        <taxon>Bacillota</taxon>
        <taxon>Negativicutes</taxon>
        <taxon>Selenomonadales</taxon>
        <taxon>Selenomonadaceae</taxon>
        <taxon>Pectinatus</taxon>
    </lineage>
</organism>
<dbReference type="AlphaFoldDB" id="A0A840UD57"/>
<accession>A0A840UD57</accession>
<keyword evidence="1" id="KW-0732">Signal</keyword>
<proteinExistence type="predicted"/>
<comment type="caution">
    <text evidence="2">The sequence shown here is derived from an EMBL/GenBank/DDBJ whole genome shotgun (WGS) entry which is preliminary data.</text>
</comment>
<reference evidence="2 3" key="1">
    <citation type="submission" date="2020-08" db="EMBL/GenBank/DDBJ databases">
        <title>Genomic Encyclopedia of Type Strains, Phase IV (KMG-IV): sequencing the most valuable type-strain genomes for metagenomic binning, comparative biology and taxonomic classification.</title>
        <authorList>
            <person name="Goeker M."/>
        </authorList>
    </citation>
    <scope>NUCLEOTIDE SEQUENCE [LARGE SCALE GENOMIC DNA]</scope>
    <source>
        <strain evidence="2 3">DSM 24661</strain>
    </source>
</reference>
<dbReference type="RefSeq" id="WP_183858840.1">
    <property type="nucleotide sequence ID" value="NZ_JACHFH010000001.1"/>
</dbReference>
<evidence type="ECO:0000313" key="3">
    <source>
        <dbReference type="Proteomes" id="UP000559117"/>
    </source>
</evidence>
<dbReference type="EMBL" id="JACHFH010000001">
    <property type="protein sequence ID" value="MBB5335016.1"/>
    <property type="molecule type" value="Genomic_DNA"/>
</dbReference>